<feature type="region of interest" description="Disordered" evidence="6">
    <location>
        <begin position="487"/>
        <end position="541"/>
    </location>
</feature>
<gene>
    <name evidence="9" type="ORF">SVIM_LOCUS319920</name>
</gene>
<evidence type="ECO:0000256" key="6">
    <source>
        <dbReference type="SAM" id="MobiDB-lite"/>
    </source>
</evidence>
<feature type="compositionally biased region" description="Polar residues" evidence="6">
    <location>
        <begin position="519"/>
        <end position="541"/>
    </location>
</feature>
<dbReference type="Pfam" id="PF02517">
    <property type="entry name" value="Rce1-like"/>
    <property type="match status" value="1"/>
</dbReference>
<dbReference type="EMBL" id="CAADRP010001707">
    <property type="protein sequence ID" value="VFU48641.1"/>
    <property type="molecule type" value="Genomic_DNA"/>
</dbReference>
<evidence type="ECO:0000256" key="4">
    <source>
        <dbReference type="ARBA" id="ARBA00022840"/>
    </source>
</evidence>
<keyword evidence="7" id="KW-1133">Transmembrane helix</keyword>
<dbReference type="Gene3D" id="3.40.50.300">
    <property type="entry name" value="P-loop containing nucleotide triphosphate hydrolases"/>
    <property type="match status" value="2"/>
</dbReference>
<dbReference type="InterPro" id="IPR003959">
    <property type="entry name" value="ATPase_AAA_core"/>
</dbReference>
<dbReference type="InterPro" id="IPR003593">
    <property type="entry name" value="AAA+_ATPase"/>
</dbReference>
<evidence type="ECO:0000256" key="3">
    <source>
        <dbReference type="ARBA" id="ARBA00022787"/>
    </source>
</evidence>
<dbReference type="GO" id="GO:0016887">
    <property type="term" value="F:ATP hydrolysis activity"/>
    <property type="evidence" value="ECO:0007669"/>
    <property type="project" value="InterPro"/>
</dbReference>
<feature type="domain" description="AAA+ ATPase" evidence="8">
    <location>
        <begin position="863"/>
        <end position="1000"/>
    </location>
</feature>
<keyword evidence="3" id="KW-1000">Mitochondrion outer membrane</keyword>
<evidence type="ECO:0000256" key="7">
    <source>
        <dbReference type="SAM" id="Phobius"/>
    </source>
</evidence>
<evidence type="ECO:0000259" key="8">
    <source>
        <dbReference type="SMART" id="SM00382"/>
    </source>
</evidence>
<dbReference type="InterPro" id="IPR041569">
    <property type="entry name" value="AAA_lid_3"/>
</dbReference>
<dbReference type="GO" id="GO:0080120">
    <property type="term" value="P:CAAX-box protein maturation"/>
    <property type="evidence" value="ECO:0007669"/>
    <property type="project" value="UniProtKB-ARBA"/>
</dbReference>
<feature type="transmembrane region" description="Helical" evidence="7">
    <location>
        <begin position="182"/>
        <end position="198"/>
    </location>
</feature>
<reference evidence="9" key="1">
    <citation type="submission" date="2019-03" db="EMBL/GenBank/DDBJ databases">
        <authorList>
            <person name="Mank J."/>
            <person name="Almeida P."/>
        </authorList>
    </citation>
    <scope>NUCLEOTIDE SEQUENCE</scope>
    <source>
        <strain evidence="9">78183</strain>
    </source>
</reference>
<dbReference type="FunFam" id="3.40.50.300:FF:000416">
    <property type="entry name" value="p-loop nucleoside triphosphate hydrolase superfamily protein"/>
    <property type="match status" value="1"/>
</dbReference>
<dbReference type="AlphaFoldDB" id="A0A6N2M7D3"/>
<dbReference type="PROSITE" id="PS00674">
    <property type="entry name" value="AAA"/>
    <property type="match status" value="1"/>
</dbReference>
<keyword evidence="7" id="KW-0812">Transmembrane</keyword>
<dbReference type="GO" id="GO:0005524">
    <property type="term" value="F:ATP binding"/>
    <property type="evidence" value="ECO:0007669"/>
    <property type="project" value="UniProtKB-KW"/>
</dbReference>
<organism evidence="9">
    <name type="scientific">Salix viminalis</name>
    <name type="common">Common osier</name>
    <name type="synonym">Basket willow</name>
    <dbReference type="NCBI Taxonomy" id="40686"/>
    <lineage>
        <taxon>Eukaryota</taxon>
        <taxon>Viridiplantae</taxon>
        <taxon>Streptophyta</taxon>
        <taxon>Embryophyta</taxon>
        <taxon>Tracheophyta</taxon>
        <taxon>Spermatophyta</taxon>
        <taxon>Magnoliopsida</taxon>
        <taxon>eudicotyledons</taxon>
        <taxon>Gunneridae</taxon>
        <taxon>Pentapetalae</taxon>
        <taxon>rosids</taxon>
        <taxon>fabids</taxon>
        <taxon>Malpighiales</taxon>
        <taxon>Salicaceae</taxon>
        <taxon>Saliceae</taxon>
        <taxon>Salix</taxon>
    </lineage>
</organism>
<dbReference type="PANTHER" id="PTHR45644">
    <property type="entry name" value="AAA ATPASE, PUTATIVE (AFU_ORTHOLOGUE AFUA_2G12920)-RELATED-RELATED"/>
    <property type="match status" value="1"/>
</dbReference>
<dbReference type="Pfam" id="PF00004">
    <property type="entry name" value="AAA"/>
    <property type="match status" value="1"/>
</dbReference>
<protein>
    <recommendedName>
        <fullName evidence="8">AAA+ ATPase domain-containing protein</fullName>
    </recommendedName>
</protein>
<dbReference type="InterPro" id="IPR003960">
    <property type="entry name" value="ATPase_AAA_CS"/>
</dbReference>
<dbReference type="GO" id="GO:0004175">
    <property type="term" value="F:endopeptidase activity"/>
    <property type="evidence" value="ECO:0007669"/>
    <property type="project" value="UniProtKB-ARBA"/>
</dbReference>
<dbReference type="InterPro" id="IPR027417">
    <property type="entry name" value="P-loop_NTPase"/>
</dbReference>
<feature type="transmembrane region" description="Helical" evidence="7">
    <location>
        <begin position="234"/>
        <end position="257"/>
    </location>
</feature>
<proteinExistence type="predicted"/>
<keyword evidence="2" id="KW-0547">Nucleotide-binding</keyword>
<dbReference type="InterPro" id="IPR056653">
    <property type="entry name" value="DUF7751"/>
</dbReference>
<keyword evidence="4" id="KW-0067">ATP-binding</keyword>
<comment type="subcellular location">
    <subcellularLocation>
        <location evidence="1">Mitochondrion outer membrane</location>
        <topology evidence="1">Single-pass membrane protein</topology>
    </subcellularLocation>
</comment>
<dbReference type="SUPFAM" id="SSF52540">
    <property type="entry name" value="P-loop containing nucleoside triphosphate hydrolases"/>
    <property type="match status" value="2"/>
</dbReference>
<evidence type="ECO:0000256" key="2">
    <source>
        <dbReference type="ARBA" id="ARBA00022741"/>
    </source>
</evidence>
<dbReference type="SMART" id="SM00382">
    <property type="entry name" value="AAA"/>
    <property type="match status" value="1"/>
</dbReference>
<dbReference type="InterPro" id="IPR051701">
    <property type="entry name" value="Mito_OM_Translocase_MSP1"/>
</dbReference>
<feature type="transmembrane region" description="Helical" evidence="7">
    <location>
        <begin position="143"/>
        <end position="161"/>
    </location>
</feature>
<feature type="transmembrane region" description="Helical" evidence="7">
    <location>
        <begin position="103"/>
        <end position="123"/>
    </location>
</feature>
<keyword evidence="7" id="KW-0472">Membrane</keyword>
<dbReference type="GO" id="GO:0005741">
    <property type="term" value="C:mitochondrial outer membrane"/>
    <property type="evidence" value="ECO:0007669"/>
    <property type="project" value="UniProtKB-SubCell"/>
</dbReference>
<name>A0A6N2M7D3_SALVM</name>
<dbReference type="Pfam" id="PF24933">
    <property type="entry name" value="DUF7751"/>
    <property type="match status" value="1"/>
</dbReference>
<evidence type="ECO:0000256" key="5">
    <source>
        <dbReference type="ARBA" id="ARBA00023128"/>
    </source>
</evidence>
<feature type="region of interest" description="Disordered" evidence="6">
    <location>
        <begin position="750"/>
        <end position="777"/>
    </location>
</feature>
<evidence type="ECO:0000313" key="9">
    <source>
        <dbReference type="EMBL" id="VFU48641.1"/>
    </source>
</evidence>
<dbReference type="Gene3D" id="1.10.8.60">
    <property type="match status" value="1"/>
</dbReference>
<dbReference type="InterPro" id="IPR003675">
    <property type="entry name" value="Rce1/LyrA-like_dom"/>
</dbReference>
<sequence length="1142" mass="127626">MLSLSQQPISAPSIPNLRVFNRPRNHSLFAGNNRILESNSKLPKLVNHGPDSVECYVPEELVKPEVDNSTTVKGDWISSLREAAQVVLRAFGSRWTVPWTAETIVQVMLLWVVSFWFIGSWVIPFAAHISGFNKESLTFRGQALFSLVTDVTEGLAGIAILHRCLSRFRPLSSDWFRFRLKGNWVFDVALGCLMFPLVNRLSQFNLSLLPILPSAPVTLSSVEQSIAARDPVAMALYAIVVSVCAPVWEEIVFRGFLLPSLTRYMPVWCAILVSSVAFALAHFNVQRMLPLIFLGVVMGVIFTRSRNLLPSMLLHSLWNVMEQKHIVLSALSVGVGVGIGLASGKTVSKWRGEASDGINSEMMSQELLRQVIDGRDSGVTFDQFPYYLSEQTRVLLTSAAYFHLKHAEVSRYTRNLSPASRAILLSGPAEPYQQMLAKALAHYFEAKLLLLDATDFSLKLFKRSNSETTLERLSGFFGSFSILPQKEEPKSTLHRQSSGVDIPSRELDSSYNPRKLRRNSSAAANLSNELTQSTPANTAPLRRTSSWSFDERLLIQSLYKVLVHVSKTSPIVLYLRDVEKILFRSKRTYNLFLKMFNKLSGSVLILGSRVLDPSNDSREVDVELTALFPYNIEIKPPEDETHLVSWKNQLEEDMKMIQVRDNRNHIIEVLSANDLDCDDLDSVCVADTMALSNYIEEIVVSAISYHLMNNKYPEYRNGKLVVSSKSLSHGLSIFQESKYMGKDSLKVEAQAETSKEAGGNGTVAVKPESKAEGVNPENKSLVEKKASGITAVGENSLPASKAPEVPPDNEFEKRIRPDVIPPSEINVTFADIGALEETKESLQELVMLPLRRPDLFKGGLLKPCRGILLFGPPGTGKTMLAKAIAKEAGASFINVSMSTITSKWFGEDEKNVRALFTLAAKVSPTIIFVDEVDSMLGQRSRAGEHEAMRKIKNEFMTHWDGLLTNQGERILVLAATNRPFDLDEAIIRRFERRIMLGLPSAEHRERIMKTLLGKEKMEGLDFKELATMTEGYSGSDLKNLCTTAAYRPVRELIQQERLKDLASMKKQRAEAAQELGEATDTEVKKERVIALRPLNMEDFKLAKNQVAASFAAEGASMNELRQWNELYGEGGSRKKQQLTYFL</sequence>
<dbReference type="PANTHER" id="PTHR45644:SF76">
    <property type="entry name" value="AAA+ ATPASE DOMAIN-CONTAINING PROTEIN"/>
    <property type="match status" value="1"/>
</dbReference>
<keyword evidence="5" id="KW-0496">Mitochondrion</keyword>
<accession>A0A6N2M7D3</accession>
<feature type="transmembrane region" description="Helical" evidence="7">
    <location>
        <begin position="263"/>
        <end position="281"/>
    </location>
</feature>
<dbReference type="Pfam" id="PF17862">
    <property type="entry name" value="AAA_lid_3"/>
    <property type="match status" value="1"/>
</dbReference>
<evidence type="ECO:0000256" key="1">
    <source>
        <dbReference type="ARBA" id="ARBA00004572"/>
    </source>
</evidence>